<feature type="domain" description="Glycoside hydrolase GH146 substrate-binding" evidence="2">
    <location>
        <begin position="66"/>
        <end position="194"/>
    </location>
</feature>
<dbReference type="Pfam" id="PF20620">
    <property type="entry name" value="DUF6805"/>
    <property type="match status" value="1"/>
</dbReference>
<keyword evidence="3" id="KW-0378">Hydrolase</keyword>
<evidence type="ECO:0000259" key="2">
    <source>
        <dbReference type="Pfam" id="PF20620"/>
    </source>
</evidence>
<organism evidence="3 4">
    <name type="scientific">Bacteroides cellulosilyticus</name>
    <dbReference type="NCBI Taxonomy" id="246787"/>
    <lineage>
        <taxon>Bacteria</taxon>
        <taxon>Pseudomonadati</taxon>
        <taxon>Bacteroidota</taxon>
        <taxon>Bacteroidia</taxon>
        <taxon>Bacteroidales</taxon>
        <taxon>Bacteroidaceae</taxon>
        <taxon>Bacteroides</taxon>
    </lineage>
</organism>
<dbReference type="RefSeq" id="WP_317133222.1">
    <property type="nucleotide sequence ID" value="NZ_VVYX01000243.1"/>
</dbReference>
<accession>A0A6L3JRR3</accession>
<dbReference type="Proteomes" id="UP000482653">
    <property type="component" value="Unassembled WGS sequence"/>
</dbReference>
<sequence>HLKKVEGKPLTFALTGVYPERYEGMIVEPFFRLYECRYMVYWPVLSKQELQARQEQLAKEEKERAALDGITTDKVICGEQQPESDHFIRMENSRTGDDEGVHWRETTGWFSYRMKTNGKPVHKVRILFRPEIRKDAKVWINGQEVGKLADKPASDLSVGIVDVPVSMQSDDQLEIKIGRGNEKVTPHIYEVRLVTE</sequence>
<proteinExistence type="predicted"/>
<dbReference type="EMBL" id="VVYX01000243">
    <property type="protein sequence ID" value="KAA5405472.1"/>
    <property type="molecule type" value="Genomic_DNA"/>
</dbReference>
<gene>
    <name evidence="3" type="ORF">F2Y87_29970</name>
</gene>
<protein>
    <submittedName>
        <fullName evidence="3">Glycosyl hydrolase</fullName>
    </submittedName>
</protein>
<dbReference type="AlphaFoldDB" id="A0A6L3JRR3"/>
<feature type="non-terminal residue" evidence="3">
    <location>
        <position position="1"/>
    </location>
</feature>
<evidence type="ECO:0000313" key="4">
    <source>
        <dbReference type="Proteomes" id="UP000482653"/>
    </source>
</evidence>
<dbReference type="Pfam" id="PF16375">
    <property type="entry name" value="DUF4986"/>
    <property type="match status" value="1"/>
</dbReference>
<dbReference type="InterPro" id="IPR032275">
    <property type="entry name" value="DUF4986"/>
</dbReference>
<dbReference type="GO" id="GO:0016787">
    <property type="term" value="F:hydrolase activity"/>
    <property type="evidence" value="ECO:0007669"/>
    <property type="project" value="UniProtKB-KW"/>
</dbReference>
<evidence type="ECO:0000259" key="1">
    <source>
        <dbReference type="Pfam" id="PF16375"/>
    </source>
</evidence>
<evidence type="ECO:0000313" key="3">
    <source>
        <dbReference type="EMBL" id="KAA5405472.1"/>
    </source>
</evidence>
<reference evidence="3 4" key="1">
    <citation type="journal article" date="2019" name="Nat. Med.">
        <title>A library of human gut bacterial isolates paired with longitudinal multiomics data enables mechanistic microbiome research.</title>
        <authorList>
            <person name="Poyet M."/>
            <person name="Groussin M."/>
            <person name="Gibbons S.M."/>
            <person name="Avila-Pacheco J."/>
            <person name="Jiang X."/>
            <person name="Kearney S.M."/>
            <person name="Perrotta A.R."/>
            <person name="Berdy B."/>
            <person name="Zhao S."/>
            <person name="Lieberman T.D."/>
            <person name="Swanson P.K."/>
            <person name="Smith M."/>
            <person name="Roesemann S."/>
            <person name="Alexander J.E."/>
            <person name="Rich S.A."/>
            <person name="Livny J."/>
            <person name="Vlamakis H."/>
            <person name="Clish C."/>
            <person name="Bullock K."/>
            <person name="Deik A."/>
            <person name="Scott J."/>
            <person name="Pierce K.A."/>
            <person name="Xavier R.J."/>
            <person name="Alm E.J."/>
        </authorList>
    </citation>
    <scope>NUCLEOTIDE SEQUENCE [LARGE SCALE GENOMIC DNA]</scope>
    <source>
        <strain evidence="3 4">BIOML-A8</strain>
    </source>
</reference>
<name>A0A6L3JRR3_9BACE</name>
<dbReference type="InterPro" id="IPR046544">
    <property type="entry name" value="GH146_SB_dom"/>
</dbReference>
<feature type="domain" description="DUF4986" evidence="1">
    <location>
        <begin position="2"/>
        <end position="42"/>
    </location>
</feature>
<comment type="caution">
    <text evidence="3">The sequence shown here is derived from an EMBL/GenBank/DDBJ whole genome shotgun (WGS) entry which is preliminary data.</text>
</comment>